<dbReference type="Proteomes" id="UP000033865">
    <property type="component" value="Unassembled WGS sequence"/>
</dbReference>
<dbReference type="PATRIC" id="fig|1618986.3.peg.505"/>
<evidence type="ECO:0000313" key="7">
    <source>
        <dbReference type="Proteomes" id="UP000033865"/>
    </source>
</evidence>
<dbReference type="Gene3D" id="3.30.460.10">
    <property type="entry name" value="Beta Polymerase, domain 2"/>
    <property type="match status" value="1"/>
</dbReference>
<dbReference type="GO" id="GO:0046677">
    <property type="term" value="P:response to antibiotic"/>
    <property type="evidence" value="ECO:0007669"/>
    <property type="project" value="UniProtKB-KW"/>
</dbReference>
<protein>
    <recommendedName>
        <fullName evidence="8">Adenylyltransferase AadA C-terminal domain-containing protein</fullName>
    </recommendedName>
</protein>
<keyword evidence="1" id="KW-0808">Transferase</keyword>
<comment type="catalytic activity">
    <reaction evidence="3">
        <text>spectinomycin + ATP = 9-O-adenylylspectinomycin + diphosphate</text>
        <dbReference type="Rhea" id="RHEA:63228"/>
        <dbReference type="ChEBI" id="CHEBI:30616"/>
        <dbReference type="ChEBI" id="CHEBI:33019"/>
        <dbReference type="ChEBI" id="CHEBI:146260"/>
        <dbReference type="ChEBI" id="CHEBI:146261"/>
    </reaction>
</comment>
<dbReference type="Pfam" id="PF01909">
    <property type="entry name" value="NTP_transf_2"/>
    <property type="match status" value="1"/>
</dbReference>
<name>A0A0G2A2Y5_9BACT</name>
<feature type="domain" description="Polymerase nucleotidyl transferase" evidence="4">
    <location>
        <begin position="30"/>
        <end position="67"/>
    </location>
</feature>
<gene>
    <name evidence="6" type="ORF">UY82_C0046G0004</name>
</gene>
<dbReference type="GO" id="GO:0070566">
    <property type="term" value="F:adenylyltransferase activity"/>
    <property type="evidence" value="ECO:0007669"/>
    <property type="project" value="InterPro"/>
</dbReference>
<dbReference type="CDD" id="cd05403">
    <property type="entry name" value="NT_KNTase_like"/>
    <property type="match status" value="1"/>
</dbReference>
<organism evidence="6 7">
    <name type="scientific">Candidatus Uhrbacteria bacterium GW2011_GWC2_53_7</name>
    <dbReference type="NCBI Taxonomy" id="1618986"/>
    <lineage>
        <taxon>Bacteria</taxon>
        <taxon>Candidatus Uhriibacteriota</taxon>
    </lineage>
</organism>
<dbReference type="SUPFAM" id="SSF81301">
    <property type="entry name" value="Nucleotidyltransferase"/>
    <property type="match status" value="1"/>
</dbReference>
<feature type="domain" description="Adenylyltransferase AadA C-terminal" evidence="5">
    <location>
        <begin position="153"/>
        <end position="259"/>
    </location>
</feature>
<dbReference type="InterPro" id="IPR002934">
    <property type="entry name" value="Polymerase_NTP_transf_dom"/>
</dbReference>
<evidence type="ECO:0000313" key="6">
    <source>
        <dbReference type="EMBL" id="KKW35202.1"/>
    </source>
</evidence>
<evidence type="ECO:0000259" key="4">
    <source>
        <dbReference type="Pfam" id="PF01909"/>
    </source>
</evidence>
<sequence length="269" mass="29993">MSLIENLPIETHALLNDLVELSKSCLGDNLVGVYLHGSLAMGCFNPSASDIDLLIVIKKVLARKDKQRIGSALIGLVDQYATNKLELSIVTTGTLKNFKYPTSYELHFSNENVSDFTDGEFDLMKPSEDADLAAHFVIAKKRGICLYGEPIQSVFPDVPNKYYLKSIAQDFDWSYNNVVKGQENGTCRVPIYAVLNSCRVLGFINDGLITSKSEGGRWAIEHLPKEYTPVILEALNEYAEKSSSKEVDAKLLKQFMQYANRKVSRALEV</sequence>
<dbReference type="Pfam" id="PF13427">
    <property type="entry name" value="AadA_C"/>
    <property type="match status" value="1"/>
</dbReference>
<dbReference type="PIRSF" id="PIRSF000819">
    <property type="entry name" value="Streptomycin_3-adenylyltransf"/>
    <property type="match status" value="1"/>
</dbReference>
<proteinExistence type="predicted"/>
<evidence type="ECO:0000256" key="1">
    <source>
        <dbReference type="ARBA" id="ARBA00022679"/>
    </source>
</evidence>
<evidence type="ECO:0000256" key="3">
    <source>
        <dbReference type="ARBA" id="ARBA00047831"/>
    </source>
</evidence>
<evidence type="ECO:0000259" key="5">
    <source>
        <dbReference type="Pfam" id="PF13427"/>
    </source>
</evidence>
<dbReference type="AlphaFoldDB" id="A0A0G2A2Y5"/>
<dbReference type="InterPro" id="IPR025184">
    <property type="entry name" value="AadA_C"/>
</dbReference>
<keyword evidence="2" id="KW-0046">Antibiotic resistance</keyword>
<dbReference type="InterPro" id="IPR024172">
    <property type="entry name" value="AadA/Aad9"/>
</dbReference>
<dbReference type="EMBL" id="LCRN01000046">
    <property type="protein sequence ID" value="KKW35202.1"/>
    <property type="molecule type" value="Genomic_DNA"/>
</dbReference>
<reference evidence="6 7" key="1">
    <citation type="journal article" date="2015" name="Nature">
        <title>rRNA introns, odd ribosomes, and small enigmatic genomes across a large radiation of phyla.</title>
        <authorList>
            <person name="Brown C.T."/>
            <person name="Hug L.A."/>
            <person name="Thomas B.C."/>
            <person name="Sharon I."/>
            <person name="Castelle C.J."/>
            <person name="Singh A."/>
            <person name="Wilkins M.J."/>
            <person name="Williams K.H."/>
            <person name="Banfield J.F."/>
        </authorList>
    </citation>
    <scope>NUCLEOTIDE SEQUENCE [LARGE SCALE GENOMIC DNA]</scope>
</reference>
<accession>A0A0G2A2Y5</accession>
<comment type="caution">
    <text evidence="6">The sequence shown here is derived from an EMBL/GenBank/DDBJ whole genome shotgun (WGS) entry which is preliminary data.</text>
</comment>
<evidence type="ECO:0008006" key="8">
    <source>
        <dbReference type="Google" id="ProtNLM"/>
    </source>
</evidence>
<dbReference type="InterPro" id="IPR043519">
    <property type="entry name" value="NT_sf"/>
</dbReference>
<evidence type="ECO:0000256" key="2">
    <source>
        <dbReference type="ARBA" id="ARBA00023251"/>
    </source>
</evidence>